<dbReference type="AlphaFoldDB" id="A0AAD1IGX6"/>
<evidence type="ECO:0008006" key="4">
    <source>
        <dbReference type="Google" id="ProtNLM"/>
    </source>
</evidence>
<feature type="compositionally biased region" description="Polar residues" evidence="1">
    <location>
        <begin position="282"/>
        <end position="296"/>
    </location>
</feature>
<evidence type="ECO:0000313" key="2">
    <source>
        <dbReference type="EMBL" id="BBY15445.1"/>
    </source>
</evidence>
<proteinExistence type="predicted"/>
<sequence length="415" mass="42172">MHAAARSYLTTGVALVGAGAIAISPVAPPIPTADTASPVVATSDLQLSALANPFVVYGQVVENTLENLGLLGERVIADPAPILAQILRNQWDSAQTLGAALDRAGQSLVTSFSPDNPFGVPALLRAAGEDLAAGDLAGTINTLWQVVITPLLGPAIELIPAITSVIRQPVQNMLDVIDQTQLPITLFAIGVLSPVYAGFVKAGGAFVQDLFDAARTGDLEGIVNAFITGPAAVINGFLNGDDVDAGFLSPGLGTISGLLNIRDAIAQALGRPAPTARVAAIDSTTTDAARTVSLSVESPEAGEGGAPASEPTPEPAVAEDDPTEAEDTAEDQAPEQEPAEEPVDEVTGDDEPLDDTTDEVTDEEVTDDEVTDDDEAGATPEDGGEDDPDATAPADSDASASPSDGKSAPESDTTA</sequence>
<gene>
    <name evidence="2" type="ORF">MLIT_10370</name>
</gene>
<evidence type="ECO:0000256" key="1">
    <source>
        <dbReference type="SAM" id="MobiDB-lite"/>
    </source>
</evidence>
<feature type="compositionally biased region" description="Acidic residues" evidence="1">
    <location>
        <begin position="317"/>
        <end position="389"/>
    </location>
</feature>
<name>A0AAD1IGX6_9MYCO</name>
<dbReference type="EMBL" id="AP022586">
    <property type="protein sequence ID" value="BBY15445.1"/>
    <property type="molecule type" value="Genomic_DNA"/>
</dbReference>
<accession>A0AAD1IGX6</accession>
<feature type="compositionally biased region" description="Low complexity" evidence="1">
    <location>
        <begin position="390"/>
        <end position="405"/>
    </location>
</feature>
<evidence type="ECO:0000313" key="3">
    <source>
        <dbReference type="Proteomes" id="UP000466607"/>
    </source>
</evidence>
<dbReference type="RefSeq" id="WP_234880340.1">
    <property type="nucleotide sequence ID" value="NZ_AP022586.1"/>
</dbReference>
<protein>
    <recommendedName>
        <fullName evidence="4">PE-PGRS family protein</fullName>
    </recommendedName>
</protein>
<reference evidence="2 3" key="1">
    <citation type="journal article" date="2019" name="Emerg. Microbes Infect.">
        <title>Comprehensive subspecies identification of 175 nontuberculous mycobacteria species based on 7547 genomic profiles.</title>
        <authorList>
            <person name="Matsumoto Y."/>
            <person name="Kinjo T."/>
            <person name="Motooka D."/>
            <person name="Nabeya D."/>
            <person name="Jung N."/>
            <person name="Uechi K."/>
            <person name="Horii T."/>
            <person name="Iida T."/>
            <person name="Fujita J."/>
            <person name="Nakamura S."/>
        </authorList>
    </citation>
    <scope>NUCLEOTIDE SEQUENCE [LARGE SCALE GENOMIC DNA]</scope>
    <source>
        <strain evidence="2 3">JCM 17423</strain>
    </source>
</reference>
<dbReference type="Proteomes" id="UP000466607">
    <property type="component" value="Chromosome"/>
</dbReference>
<feature type="region of interest" description="Disordered" evidence="1">
    <location>
        <begin position="282"/>
        <end position="415"/>
    </location>
</feature>
<organism evidence="2 3">
    <name type="scientific">Mycolicibacterium litorale</name>
    <dbReference type="NCBI Taxonomy" id="758802"/>
    <lineage>
        <taxon>Bacteria</taxon>
        <taxon>Bacillati</taxon>
        <taxon>Actinomycetota</taxon>
        <taxon>Actinomycetes</taxon>
        <taxon>Mycobacteriales</taxon>
        <taxon>Mycobacteriaceae</taxon>
        <taxon>Mycolicibacterium</taxon>
    </lineage>
</organism>
<keyword evidence="3" id="KW-1185">Reference proteome</keyword>